<gene>
    <name evidence="2" type="ORF">HW932_20705</name>
</gene>
<dbReference type="PROSITE" id="PS50003">
    <property type="entry name" value="PH_DOMAIN"/>
    <property type="match status" value="1"/>
</dbReference>
<evidence type="ECO:0000313" key="2">
    <source>
        <dbReference type="EMBL" id="NVZ11670.1"/>
    </source>
</evidence>
<dbReference type="AlphaFoldDB" id="A0A850RLB6"/>
<dbReference type="EMBL" id="JABZEO010000032">
    <property type="protein sequence ID" value="NVZ11670.1"/>
    <property type="molecule type" value="Genomic_DNA"/>
</dbReference>
<comment type="caution">
    <text evidence="2">The sequence shown here is derived from an EMBL/GenBank/DDBJ whole genome shotgun (WGS) entry which is preliminary data.</text>
</comment>
<proteinExistence type="predicted"/>
<reference evidence="2 3" key="1">
    <citation type="submission" date="2020-06" db="EMBL/GenBank/DDBJ databases">
        <title>Whole-genome sequence of Allochromatium humboldtianum DSM 21881, type strain.</title>
        <authorList>
            <person name="Kyndt J.A."/>
            <person name="Meyer T.E."/>
        </authorList>
    </citation>
    <scope>NUCLEOTIDE SEQUENCE [LARGE SCALE GENOMIC DNA]</scope>
    <source>
        <strain evidence="2 3">DSM 21881</strain>
    </source>
</reference>
<dbReference type="InterPro" id="IPR001849">
    <property type="entry name" value="PH_domain"/>
</dbReference>
<feature type="domain" description="PH" evidence="1">
    <location>
        <begin position="1"/>
        <end position="62"/>
    </location>
</feature>
<organism evidence="2 3">
    <name type="scientific">Allochromatium humboldtianum</name>
    <dbReference type="NCBI Taxonomy" id="504901"/>
    <lineage>
        <taxon>Bacteria</taxon>
        <taxon>Pseudomonadati</taxon>
        <taxon>Pseudomonadota</taxon>
        <taxon>Gammaproteobacteria</taxon>
        <taxon>Chromatiales</taxon>
        <taxon>Chromatiaceae</taxon>
        <taxon>Allochromatium</taxon>
    </lineage>
</organism>
<evidence type="ECO:0000313" key="3">
    <source>
        <dbReference type="Proteomes" id="UP000592294"/>
    </source>
</evidence>
<protein>
    <recommendedName>
        <fullName evidence="1">PH domain-containing protein</fullName>
    </recommendedName>
</protein>
<name>A0A850RLB6_9GAMM</name>
<sequence length="258" mass="29005">MGVEILPLSKGYGVRFPFALKEAFRVAFPSAKWNRDDRHWEVGVRSKKRLEAWIEAVKETAEALAIKEELDFVPEELEKIRFQLEAVEREIGTAQALRERLGESRALLEAARAPLIEAKARQEAQAAALIQEKADVNALLMSLIDLHAVKKAVDVMASNMVPADRGRKERFEAARAVVSLARDQLHEAGFALVAIDKIASANVNRPDRDHPYRHVLESDWYALRRVAAEDDDGDDGDDESRQAGGYWGVIEKLLRLSR</sequence>
<accession>A0A850RLB6</accession>
<evidence type="ECO:0000259" key="1">
    <source>
        <dbReference type="PROSITE" id="PS50003"/>
    </source>
</evidence>
<dbReference type="Proteomes" id="UP000592294">
    <property type="component" value="Unassembled WGS sequence"/>
</dbReference>
<keyword evidence="3" id="KW-1185">Reference proteome</keyword>
<dbReference type="RefSeq" id="WP_176978360.1">
    <property type="nucleotide sequence ID" value="NZ_JABZEO010000032.1"/>
</dbReference>